<feature type="region of interest" description="Disordered" evidence="1">
    <location>
        <begin position="1"/>
        <end position="31"/>
    </location>
</feature>
<evidence type="ECO:0000313" key="3">
    <source>
        <dbReference type="EMBL" id="GEK16877.1"/>
    </source>
</evidence>
<organism evidence="3 4">
    <name type="scientific">Cellulomonas persica</name>
    <dbReference type="NCBI Taxonomy" id="76861"/>
    <lineage>
        <taxon>Bacteria</taxon>
        <taxon>Bacillati</taxon>
        <taxon>Actinomycetota</taxon>
        <taxon>Actinomycetes</taxon>
        <taxon>Micrococcales</taxon>
        <taxon>Cellulomonadaceae</taxon>
        <taxon>Cellulomonas</taxon>
    </lineage>
</organism>
<protein>
    <recommendedName>
        <fullName evidence="2">Peptidoglycan binding-like domain-containing protein</fullName>
    </recommendedName>
</protein>
<dbReference type="Gene3D" id="1.10.101.10">
    <property type="entry name" value="PGBD-like superfamily/PGBD"/>
    <property type="match status" value="2"/>
</dbReference>
<proteinExistence type="predicted"/>
<gene>
    <name evidence="3" type="ORF">CPE01_06100</name>
</gene>
<evidence type="ECO:0000313" key="4">
    <source>
        <dbReference type="Proteomes" id="UP000321386"/>
    </source>
</evidence>
<feature type="region of interest" description="Disordered" evidence="1">
    <location>
        <begin position="167"/>
        <end position="190"/>
    </location>
</feature>
<comment type="caution">
    <text evidence="3">The sequence shown here is derived from an EMBL/GenBank/DDBJ whole genome shotgun (WGS) entry which is preliminary data.</text>
</comment>
<accession>A0A510UQD2</accession>
<keyword evidence="4" id="KW-1185">Reference proteome</keyword>
<name>A0A510UQD2_9CELL</name>
<feature type="domain" description="Peptidoglycan binding-like" evidence="2">
    <location>
        <begin position="261"/>
        <end position="312"/>
    </location>
</feature>
<evidence type="ECO:0000259" key="2">
    <source>
        <dbReference type="Pfam" id="PF01471"/>
    </source>
</evidence>
<evidence type="ECO:0000256" key="1">
    <source>
        <dbReference type="SAM" id="MobiDB-lite"/>
    </source>
</evidence>
<dbReference type="InterPro" id="IPR002477">
    <property type="entry name" value="Peptidoglycan-bd-like"/>
</dbReference>
<dbReference type="OrthoDB" id="9787225at2"/>
<dbReference type="InterPro" id="IPR036365">
    <property type="entry name" value="PGBD-like_sf"/>
</dbReference>
<reference evidence="3 4" key="1">
    <citation type="submission" date="2019-07" db="EMBL/GenBank/DDBJ databases">
        <title>Whole genome shotgun sequence of Cellulomonas persica NBRC 101101.</title>
        <authorList>
            <person name="Hosoyama A."/>
            <person name="Uohara A."/>
            <person name="Ohji S."/>
            <person name="Ichikawa N."/>
        </authorList>
    </citation>
    <scope>NUCLEOTIDE SEQUENCE [LARGE SCALE GENOMIC DNA]</scope>
    <source>
        <strain evidence="3 4">NBRC 101101</strain>
    </source>
</reference>
<feature type="compositionally biased region" description="Pro residues" evidence="1">
    <location>
        <begin position="174"/>
        <end position="188"/>
    </location>
</feature>
<dbReference type="InterPro" id="IPR036366">
    <property type="entry name" value="PGBDSf"/>
</dbReference>
<dbReference type="Pfam" id="PF01471">
    <property type="entry name" value="PG_binding_1"/>
    <property type="match status" value="2"/>
</dbReference>
<dbReference type="EMBL" id="BJUA01000002">
    <property type="protein sequence ID" value="GEK16877.1"/>
    <property type="molecule type" value="Genomic_DNA"/>
</dbReference>
<feature type="compositionally biased region" description="Polar residues" evidence="1">
    <location>
        <begin position="400"/>
        <end position="410"/>
    </location>
</feature>
<feature type="compositionally biased region" description="Gly residues" evidence="1">
    <location>
        <begin position="11"/>
        <end position="26"/>
    </location>
</feature>
<feature type="domain" description="Peptidoglycan binding-like" evidence="2">
    <location>
        <begin position="332"/>
        <end position="382"/>
    </location>
</feature>
<dbReference type="Proteomes" id="UP000321386">
    <property type="component" value="Unassembled WGS sequence"/>
</dbReference>
<dbReference type="SUPFAM" id="SSF47090">
    <property type="entry name" value="PGBD-like"/>
    <property type="match status" value="2"/>
</dbReference>
<feature type="region of interest" description="Disordered" evidence="1">
    <location>
        <begin position="390"/>
        <end position="410"/>
    </location>
</feature>
<dbReference type="AlphaFoldDB" id="A0A510UQD2"/>
<dbReference type="RefSeq" id="WP_146805160.1">
    <property type="nucleotide sequence ID" value="NZ_BJUA01000002.1"/>
</dbReference>
<sequence length="410" mass="41221">MSRPARATGVRPGGAGTDARGTGLGPTGHVSRRRRHLRGVVVGLGIVCLASTAVSCSSTASSPVAVAEADVRAKERALTDAETAADEAMTDFCDATAEYVTSLDRYGDVLHTSAPTVGDVRDAGADLLAPAQDARSAGQAVVQTREAVLVARGALVDAQDALASAQAVAASQAPPTPGPRPTSPPPAVAPASVDRVEQAEKDFTSTVAGITDETPLAQAAEQFNAAAVALETAWLQLVAQSGCLDDDQLAQAAAAASSYTSALQQSLADAGYYTDEVDGIYGPATVAAVEALQKAHDLPQTGTVDKATAAALEDELTELGGAEAQEALVTTTALQQTLMLAGYWDGPVDGQWSDELGAALGEAQEALGVPVTGVVDAATVGAFQEALAAVRAPAAAPSSDEPTASPEPSA</sequence>